<dbReference type="EMBL" id="CAEZYY010000012">
    <property type="protein sequence ID" value="CAB4753003.1"/>
    <property type="molecule type" value="Genomic_DNA"/>
</dbReference>
<feature type="transmembrane region" description="Helical" evidence="6">
    <location>
        <begin position="20"/>
        <end position="38"/>
    </location>
</feature>
<feature type="transmembrane region" description="Helical" evidence="6">
    <location>
        <begin position="188"/>
        <end position="205"/>
    </location>
</feature>
<dbReference type="AlphaFoldDB" id="A0A6J6U323"/>
<dbReference type="GO" id="GO:0005886">
    <property type="term" value="C:plasma membrane"/>
    <property type="evidence" value="ECO:0007669"/>
    <property type="project" value="UniProtKB-SubCell"/>
</dbReference>
<keyword evidence="4 6" id="KW-1133">Transmembrane helix</keyword>
<evidence type="ECO:0000256" key="5">
    <source>
        <dbReference type="ARBA" id="ARBA00023136"/>
    </source>
</evidence>
<comment type="subcellular location">
    <subcellularLocation>
        <location evidence="1">Cell membrane</location>
        <topology evidence="1">Multi-pass membrane protein</topology>
    </subcellularLocation>
</comment>
<evidence type="ECO:0000256" key="3">
    <source>
        <dbReference type="ARBA" id="ARBA00022692"/>
    </source>
</evidence>
<sequence length="228" mass="25786">MIVSDVAVDTRSRDPRLQTLVLIYVVLYAAANIASVMAPRLVKRSPELLLAGSSRIRHLLFAVPAGIPTPAYAAIGFVRLFLAGSVCYLLGRWYGGRGFAWLDRQLGNQRPATLRWLERATDRVGWLFVLVMPGSNIVCALVGHRRMAPRPFFSMLVIGTALRLWWVWLAANYWESELKDALKWIGKYQWWLIGGFLAVTLAQSYRRTRAVERAAETVVTQDEPRNDV</sequence>
<keyword evidence="5 6" id="KW-0472">Membrane</keyword>
<dbReference type="InterPro" id="IPR032816">
    <property type="entry name" value="VTT_dom"/>
</dbReference>
<dbReference type="InterPro" id="IPR051311">
    <property type="entry name" value="DedA_domain"/>
</dbReference>
<evidence type="ECO:0000256" key="1">
    <source>
        <dbReference type="ARBA" id="ARBA00004651"/>
    </source>
</evidence>
<name>A0A6J6U323_9ZZZZ</name>
<proteinExistence type="predicted"/>
<dbReference type="PANTHER" id="PTHR42709">
    <property type="entry name" value="ALKALINE PHOSPHATASE LIKE PROTEIN"/>
    <property type="match status" value="1"/>
</dbReference>
<dbReference type="EMBL" id="CAEZXX010000067">
    <property type="protein sequence ID" value="CAB4710199.1"/>
    <property type="molecule type" value="Genomic_DNA"/>
</dbReference>
<protein>
    <submittedName>
        <fullName evidence="9">Unannotated protein</fullName>
    </submittedName>
</protein>
<feature type="domain" description="VTT" evidence="7">
    <location>
        <begin position="71"/>
        <end position="164"/>
    </location>
</feature>
<keyword evidence="2" id="KW-1003">Cell membrane</keyword>
<dbReference type="PANTHER" id="PTHR42709:SF6">
    <property type="entry name" value="UNDECAPRENYL PHOSPHATE TRANSPORTER A"/>
    <property type="match status" value="1"/>
</dbReference>
<keyword evidence="3 6" id="KW-0812">Transmembrane</keyword>
<reference evidence="9" key="1">
    <citation type="submission" date="2020-05" db="EMBL/GenBank/DDBJ databases">
        <authorList>
            <person name="Chiriac C."/>
            <person name="Salcher M."/>
            <person name="Ghai R."/>
            <person name="Kavagutti S V."/>
        </authorList>
    </citation>
    <scope>NUCLEOTIDE SEQUENCE</scope>
</reference>
<evidence type="ECO:0000256" key="4">
    <source>
        <dbReference type="ARBA" id="ARBA00022989"/>
    </source>
</evidence>
<organism evidence="9">
    <name type="scientific">freshwater metagenome</name>
    <dbReference type="NCBI Taxonomy" id="449393"/>
    <lineage>
        <taxon>unclassified sequences</taxon>
        <taxon>metagenomes</taxon>
        <taxon>ecological metagenomes</taxon>
    </lineage>
</organism>
<accession>A0A6J6U323</accession>
<dbReference type="Pfam" id="PF09335">
    <property type="entry name" value="VTT_dom"/>
    <property type="match status" value="1"/>
</dbReference>
<feature type="transmembrane region" description="Helical" evidence="6">
    <location>
        <begin position="151"/>
        <end position="168"/>
    </location>
</feature>
<gene>
    <name evidence="8" type="ORF">UFOPK2602_01109</name>
    <name evidence="9" type="ORF">UFOPK2806_01128</name>
</gene>
<evidence type="ECO:0000256" key="2">
    <source>
        <dbReference type="ARBA" id="ARBA00022475"/>
    </source>
</evidence>
<evidence type="ECO:0000256" key="6">
    <source>
        <dbReference type="SAM" id="Phobius"/>
    </source>
</evidence>
<feature type="transmembrane region" description="Helical" evidence="6">
    <location>
        <begin position="59"/>
        <end position="82"/>
    </location>
</feature>
<evidence type="ECO:0000313" key="8">
    <source>
        <dbReference type="EMBL" id="CAB4710199.1"/>
    </source>
</evidence>
<evidence type="ECO:0000313" key="9">
    <source>
        <dbReference type="EMBL" id="CAB4753003.1"/>
    </source>
</evidence>
<evidence type="ECO:0000259" key="7">
    <source>
        <dbReference type="Pfam" id="PF09335"/>
    </source>
</evidence>